<keyword evidence="5 11" id="KW-0863">Zinc-finger</keyword>
<feature type="domain" description="C2H2-type" evidence="13">
    <location>
        <begin position="206"/>
        <end position="234"/>
    </location>
</feature>
<feature type="domain" description="C2H2-type" evidence="13">
    <location>
        <begin position="79"/>
        <end position="106"/>
    </location>
</feature>
<dbReference type="InterPro" id="IPR036236">
    <property type="entry name" value="Znf_C2H2_sf"/>
</dbReference>
<dbReference type="GO" id="GO:0005634">
    <property type="term" value="C:nucleus"/>
    <property type="evidence" value="ECO:0007669"/>
    <property type="project" value="UniProtKB-SubCell"/>
</dbReference>
<keyword evidence="3" id="KW-0479">Metal-binding</keyword>
<protein>
    <recommendedName>
        <fullName evidence="13">C2H2-type domain-containing protein</fullName>
    </recommendedName>
</protein>
<feature type="region of interest" description="Disordered" evidence="12">
    <location>
        <begin position="1"/>
        <end position="20"/>
    </location>
</feature>
<dbReference type="PANTHER" id="PTHR45925">
    <property type="entry name" value="ZINC FINGER PROTEIN"/>
    <property type="match status" value="1"/>
</dbReference>
<gene>
    <name evidence="14" type="ORF">chiPu_0002172</name>
</gene>
<feature type="domain" description="C2H2-type" evidence="13">
    <location>
        <begin position="277"/>
        <end position="304"/>
    </location>
</feature>
<keyword evidence="15" id="KW-1185">Reference proteome</keyword>
<feature type="compositionally biased region" description="Low complexity" evidence="12">
    <location>
        <begin position="599"/>
        <end position="612"/>
    </location>
</feature>
<evidence type="ECO:0000256" key="6">
    <source>
        <dbReference type="ARBA" id="ARBA00022833"/>
    </source>
</evidence>
<comment type="similarity">
    <text evidence="2">Belongs to the krueppel C2H2-type zinc-finger protein family.</text>
</comment>
<keyword evidence="8" id="KW-0238">DNA-binding</keyword>
<dbReference type="GO" id="GO:0008270">
    <property type="term" value="F:zinc ion binding"/>
    <property type="evidence" value="ECO:0007669"/>
    <property type="project" value="UniProtKB-KW"/>
</dbReference>
<dbReference type="AlphaFoldDB" id="A0A401S040"/>
<keyword evidence="7" id="KW-0805">Transcription regulation</keyword>
<feature type="region of interest" description="Disordered" evidence="12">
    <location>
        <begin position="750"/>
        <end position="773"/>
    </location>
</feature>
<evidence type="ECO:0000256" key="11">
    <source>
        <dbReference type="PROSITE-ProRule" id="PRU00042"/>
    </source>
</evidence>
<dbReference type="STRING" id="137246.A0A401S040"/>
<dbReference type="Proteomes" id="UP000287033">
    <property type="component" value="Unassembled WGS sequence"/>
</dbReference>
<dbReference type="SMART" id="SM00355">
    <property type="entry name" value="ZnF_C2H2"/>
    <property type="match status" value="11"/>
</dbReference>
<keyword evidence="6" id="KW-0862">Zinc</keyword>
<feature type="domain" description="C2H2-type" evidence="13">
    <location>
        <begin position="365"/>
        <end position="387"/>
    </location>
</feature>
<proteinExistence type="inferred from homology"/>
<dbReference type="PROSITE" id="PS50157">
    <property type="entry name" value="ZINC_FINGER_C2H2_2"/>
    <property type="match status" value="9"/>
</dbReference>
<dbReference type="FunFam" id="3.30.160.60:FF:000075">
    <property type="entry name" value="Putative zinc finger protein 536"/>
    <property type="match status" value="1"/>
</dbReference>
<evidence type="ECO:0000256" key="9">
    <source>
        <dbReference type="ARBA" id="ARBA00023163"/>
    </source>
</evidence>
<keyword evidence="9" id="KW-0804">Transcription</keyword>
<evidence type="ECO:0000256" key="2">
    <source>
        <dbReference type="ARBA" id="ARBA00006991"/>
    </source>
</evidence>
<accession>A0A401S040</accession>
<evidence type="ECO:0000256" key="1">
    <source>
        <dbReference type="ARBA" id="ARBA00004123"/>
    </source>
</evidence>
<evidence type="ECO:0000259" key="13">
    <source>
        <dbReference type="PROSITE" id="PS50157"/>
    </source>
</evidence>
<dbReference type="Pfam" id="PF00096">
    <property type="entry name" value="zf-C2H2"/>
    <property type="match status" value="4"/>
</dbReference>
<feature type="domain" description="C2H2-type" evidence="13">
    <location>
        <begin position="107"/>
        <end position="129"/>
    </location>
</feature>
<feature type="compositionally biased region" description="Polar residues" evidence="12">
    <location>
        <begin position="522"/>
        <end position="532"/>
    </location>
</feature>
<evidence type="ECO:0000256" key="3">
    <source>
        <dbReference type="ARBA" id="ARBA00022723"/>
    </source>
</evidence>
<organism evidence="14 15">
    <name type="scientific">Chiloscyllium punctatum</name>
    <name type="common">Brownbanded bambooshark</name>
    <name type="synonym">Hemiscyllium punctatum</name>
    <dbReference type="NCBI Taxonomy" id="137246"/>
    <lineage>
        <taxon>Eukaryota</taxon>
        <taxon>Metazoa</taxon>
        <taxon>Chordata</taxon>
        <taxon>Craniata</taxon>
        <taxon>Vertebrata</taxon>
        <taxon>Chondrichthyes</taxon>
        <taxon>Elasmobranchii</taxon>
        <taxon>Galeomorphii</taxon>
        <taxon>Galeoidea</taxon>
        <taxon>Orectolobiformes</taxon>
        <taxon>Hemiscylliidae</taxon>
        <taxon>Chiloscyllium</taxon>
    </lineage>
</organism>
<comment type="subcellular location">
    <subcellularLocation>
        <location evidence="1">Nucleus</location>
    </subcellularLocation>
</comment>
<evidence type="ECO:0000313" key="14">
    <source>
        <dbReference type="EMBL" id="GCC23774.1"/>
    </source>
</evidence>
<dbReference type="InterPro" id="IPR013087">
    <property type="entry name" value="Znf_C2H2_type"/>
</dbReference>
<feature type="domain" description="C2H2-type" evidence="13">
    <location>
        <begin position="1200"/>
        <end position="1223"/>
    </location>
</feature>
<feature type="compositionally biased region" description="Polar residues" evidence="12">
    <location>
        <begin position="867"/>
        <end position="881"/>
    </location>
</feature>
<dbReference type="GO" id="GO:0000981">
    <property type="term" value="F:DNA-binding transcription factor activity, RNA polymerase II-specific"/>
    <property type="evidence" value="ECO:0007669"/>
    <property type="project" value="TreeGrafter"/>
</dbReference>
<evidence type="ECO:0000256" key="7">
    <source>
        <dbReference type="ARBA" id="ARBA00023015"/>
    </source>
</evidence>
<feature type="domain" description="C2H2-type" evidence="13">
    <location>
        <begin position="551"/>
        <end position="578"/>
    </location>
</feature>
<feature type="region of interest" description="Disordered" evidence="12">
    <location>
        <begin position="1087"/>
        <end position="1111"/>
    </location>
</feature>
<dbReference type="InterPro" id="IPR051967">
    <property type="entry name" value="Krueppel_C2H2-ZF"/>
</dbReference>
<dbReference type="OrthoDB" id="8852887at2759"/>
<evidence type="ECO:0000256" key="4">
    <source>
        <dbReference type="ARBA" id="ARBA00022737"/>
    </source>
</evidence>
<feature type="compositionally biased region" description="Polar residues" evidence="12">
    <location>
        <begin position="896"/>
        <end position="913"/>
    </location>
</feature>
<feature type="region of interest" description="Disordered" evidence="12">
    <location>
        <begin position="867"/>
        <end position="916"/>
    </location>
</feature>
<evidence type="ECO:0000256" key="12">
    <source>
        <dbReference type="SAM" id="MobiDB-lite"/>
    </source>
</evidence>
<feature type="region of interest" description="Disordered" evidence="12">
    <location>
        <begin position="491"/>
        <end position="550"/>
    </location>
</feature>
<dbReference type="Gene3D" id="3.30.160.60">
    <property type="entry name" value="Classic Zinc Finger"/>
    <property type="match status" value="6"/>
</dbReference>
<dbReference type="OMA" id="YQGWGVG"/>
<comment type="caution">
    <text evidence="14">The sequence shown here is derived from an EMBL/GenBank/DDBJ whole genome shotgun (WGS) entry which is preliminary data.</text>
</comment>
<evidence type="ECO:0000313" key="15">
    <source>
        <dbReference type="Proteomes" id="UP000287033"/>
    </source>
</evidence>
<dbReference type="SUPFAM" id="SSF57667">
    <property type="entry name" value="beta-beta-alpha zinc fingers"/>
    <property type="match status" value="4"/>
</dbReference>
<name>A0A401S040_CHIPU</name>
<dbReference type="FunFam" id="3.30.160.60:FF:000145">
    <property type="entry name" value="Zinc finger protein 574"/>
    <property type="match status" value="1"/>
</dbReference>
<feature type="domain" description="C2H2-type" evidence="13">
    <location>
        <begin position="305"/>
        <end position="332"/>
    </location>
</feature>
<keyword evidence="10" id="KW-0539">Nucleus</keyword>
<feature type="compositionally biased region" description="Polar residues" evidence="12">
    <location>
        <begin position="1087"/>
        <end position="1099"/>
    </location>
</feature>
<dbReference type="PANTHER" id="PTHR45925:SF3">
    <property type="entry name" value="ZINC FINGER PROTEIN 516"/>
    <property type="match status" value="1"/>
</dbReference>
<evidence type="ECO:0000256" key="10">
    <source>
        <dbReference type="ARBA" id="ARBA00023242"/>
    </source>
</evidence>
<sequence length="1270" mass="141704">MVLLIRSMGSQEQTGEEEPCQMAMMAPPSRRLRNRPVVKDQKENVDTELREDREAENFSGLHHAQCNGDDGDEKKAEKFTCRICEKSFTFLSVLSVHMRTHTGEKPYKCPYCDHRASQKGNLKIHIRTHKIRDLSEGNKTNLREQQPNEFNALESVNIPTSSAQSTSSRSLAQNGLTKAENGKIVLRRLKKEKEVPLNASESAFAFQCSCCKGRFEKQDQLDQHVQLLHKSYKCKLCEYVTLRDDELLSHIEKVHITVEKPNNEGESDRVEQPASEFVCETCHQTFNQSWFLKAHMKKHNGSFEYSCHVCGRKFKERWFLKNHMKVHATRSRNRNKVSRADSEGLVTINDVVQEDRMSITCSQYQICMKCGYLFPSRESLKEHEKLHIRTFEECTEERVKTVREAVMNGTTKNCTKDSFLRSLNLRPSKSVDTFTSRLFAKGIAELDPVSSYQAWQLVTKGKVVELTGSDKGVPEADIMCDKEKGAYTFTDTEKRKREQDTHNSSCPKKRNRTNSTQEKESQLASSGESNNGADIRPTLRHGKRSSQNKSTECLECGKAFRTYHQVVLHSRVHRKNRGRCEGGQVGQDVKPGSTSEADSTSTSRPSTPGSTSAPEDAPGLEGEDVNSSEEGIEMQSVIDAQAQSERGEKPYKCLPCDYTVTEPPVLPCNPASQAPQNESQEDVPVSTNRFHESLPDRPGIVLDSKDVTCCLDVKGVPADSVECSSISQMEAPRAEQGSVGSCRVEEGILQPSLPPGFQNKPDSGKNSDLPLEGADKVHNIDPNTNAAENEFPLDLTITFLKKFACKDNFFFRGSPTSPPQNGMITHFCQFCNHATLYPEVLLMHQRVLHKLNLNMSTPKWRARNGLKATNHSLPGVSSSRRTGPPPVLDSKESPPMLTSSVHSHPPCQRQSPTARAAPLLSGISSKSHAPPQPRVSLPPTGTRAVGPVPNSYWYQQANSHKQYGFFSEQNVRSNTSLEHKILQAGSFGNKVVHSRPAVLRYGTTTENITIDRLLQEDGAGGAVSGNCCQLYPTNIQVGRESGCKSLPTAAQQTKHKANALPQPEYRSAGIAELASLGYCTRDGQMPRHSSPTGCSTSLGTFDPASPTKQGDRMKHGNAFNVLTAYNPQDLSALYESWRAHSPFLDPTAETRILATQQRDLNCGECGKSFSQPRHLRTHMKTHAVQKSFCSPQVATAERPFQCRYCPYSASQKGNLKTHVQCVHHVPFDNTQYPDRRFRLSRSDVDLYRTMNKQFGHFSTDCQATGTTVLD</sequence>
<evidence type="ECO:0000256" key="8">
    <source>
        <dbReference type="ARBA" id="ARBA00023125"/>
    </source>
</evidence>
<dbReference type="FunFam" id="3.30.160.60:FF:000038">
    <property type="entry name" value="Zinc finger protein 624"/>
    <property type="match status" value="1"/>
</dbReference>
<feature type="compositionally biased region" description="Basic and acidic residues" evidence="12">
    <location>
        <begin position="491"/>
        <end position="501"/>
    </location>
</feature>
<dbReference type="GO" id="GO:0000978">
    <property type="term" value="F:RNA polymerase II cis-regulatory region sequence-specific DNA binding"/>
    <property type="evidence" value="ECO:0007669"/>
    <property type="project" value="TreeGrafter"/>
</dbReference>
<keyword evidence="4" id="KW-0677">Repeat</keyword>
<feature type="region of interest" description="Disordered" evidence="12">
    <location>
        <begin position="922"/>
        <end position="941"/>
    </location>
</feature>
<reference evidence="14 15" key="1">
    <citation type="journal article" date="2018" name="Nat. Ecol. Evol.">
        <title>Shark genomes provide insights into elasmobranch evolution and the origin of vertebrates.</title>
        <authorList>
            <person name="Hara Y"/>
            <person name="Yamaguchi K"/>
            <person name="Onimaru K"/>
            <person name="Kadota M"/>
            <person name="Koyanagi M"/>
            <person name="Keeley SD"/>
            <person name="Tatsumi K"/>
            <person name="Tanaka K"/>
            <person name="Motone F"/>
            <person name="Kageyama Y"/>
            <person name="Nozu R"/>
            <person name="Adachi N"/>
            <person name="Nishimura O"/>
            <person name="Nakagawa R"/>
            <person name="Tanegashima C"/>
            <person name="Kiyatake I"/>
            <person name="Matsumoto R"/>
            <person name="Murakumo K"/>
            <person name="Nishida K"/>
            <person name="Terakita A"/>
            <person name="Kuratani S"/>
            <person name="Sato K"/>
            <person name="Hyodo S Kuraku.S."/>
        </authorList>
    </citation>
    <scope>NUCLEOTIDE SEQUENCE [LARGE SCALE GENOMIC DNA]</scope>
</reference>
<dbReference type="EMBL" id="BEZZ01000038">
    <property type="protein sequence ID" value="GCC23774.1"/>
    <property type="molecule type" value="Genomic_DNA"/>
</dbReference>
<dbReference type="PROSITE" id="PS00028">
    <property type="entry name" value="ZINC_FINGER_C2H2_1"/>
    <property type="match status" value="7"/>
</dbReference>
<dbReference type="FunFam" id="3.30.160.60:FF:001673">
    <property type="entry name" value="Zinc finger protein 536"/>
    <property type="match status" value="1"/>
</dbReference>
<dbReference type="Pfam" id="PF13909">
    <property type="entry name" value="zf-H2C2_5"/>
    <property type="match status" value="1"/>
</dbReference>
<feature type="region of interest" description="Disordered" evidence="12">
    <location>
        <begin position="574"/>
        <end position="627"/>
    </location>
</feature>
<feature type="domain" description="C2H2-type" evidence="13">
    <location>
        <begin position="1160"/>
        <end position="1187"/>
    </location>
</feature>
<evidence type="ECO:0000256" key="5">
    <source>
        <dbReference type="ARBA" id="ARBA00022771"/>
    </source>
</evidence>